<evidence type="ECO:0000256" key="4">
    <source>
        <dbReference type="ARBA" id="ARBA00022598"/>
    </source>
</evidence>
<gene>
    <name evidence="7" type="primary">fhs</name>
    <name evidence="7" type="ORF">KBTEX_03081</name>
</gene>
<dbReference type="AlphaFoldDB" id="A0A5B8RD21"/>
<evidence type="ECO:0000256" key="2">
    <source>
        <dbReference type="ARBA" id="ARBA00012295"/>
    </source>
</evidence>
<proteinExistence type="predicted"/>
<evidence type="ECO:0000313" key="7">
    <source>
        <dbReference type="EMBL" id="QEA06740.1"/>
    </source>
</evidence>
<dbReference type="FunFam" id="3.10.410.10:FF:000001">
    <property type="entry name" value="Putative formate--tetrahydrofolate ligase"/>
    <property type="match status" value="1"/>
</dbReference>
<dbReference type="GO" id="GO:0004329">
    <property type="term" value="F:formate-tetrahydrofolate ligase activity"/>
    <property type="evidence" value="ECO:0007669"/>
    <property type="project" value="UniProtKB-EC"/>
</dbReference>
<dbReference type="EMBL" id="MN079166">
    <property type="protein sequence ID" value="QEA06740.1"/>
    <property type="molecule type" value="Genomic_DNA"/>
</dbReference>
<sequence length="115" mass="12225">MALDAKIERIATRIYGADDVSFSADARRQIDTYQRQGYGELPVCVAKTHLSLSADASLRGAPTGWTLPVREVRLSAGAGFVYALCGDIRTMPGLGADPAAAHIDVDENGEITGLF</sequence>
<dbReference type="EC" id="6.3.4.3" evidence="2"/>
<keyword evidence="5" id="KW-0547">Nucleotide-binding</keyword>
<evidence type="ECO:0000256" key="3">
    <source>
        <dbReference type="ARBA" id="ARBA00022563"/>
    </source>
</evidence>
<evidence type="ECO:0000256" key="6">
    <source>
        <dbReference type="ARBA" id="ARBA00022840"/>
    </source>
</evidence>
<evidence type="ECO:0000256" key="1">
    <source>
        <dbReference type="ARBA" id="ARBA00004777"/>
    </source>
</evidence>
<evidence type="ECO:0000256" key="5">
    <source>
        <dbReference type="ARBA" id="ARBA00022741"/>
    </source>
</evidence>
<comment type="pathway">
    <text evidence="1">One-carbon metabolism; tetrahydrofolate interconversion.</text>
</comment>
<dbReference type="Gene3D" id="3.10.410.10">
    <property type="entry name" value="Formyltetrahydrofolate synthetase, domain 3"/>
    <property type="match status" value="1"/>
</dbReference>
<dbReference type="GO" id="GO:0005524">
    <property type="term" value="F:ATP binding"/>
    <property type="evidence" value="ECO:0007669"/>
    <property type="project" value="UniProtKB-KW"/>
</dbReference>
<organism evidence="7">
    <name type="scientific">uncultured organism</name>
    <dbReference type="NCBI Taxonomy" id="155900"/>
    <lineage>
        <taxon>unclassified sequences</taxon>
        <taxon>environmental samples</taxon>
    </lineage>
</organism>
<dbReference type="SUPFAM" id="SSF52540">
    <property type="entry name" value="P-loop containing nucleoside triphosphate hydrolases"/>
    <property type="match status" value="1"/>
</dbReference>
<dbReference type="Pfam" id="PF01268">
    <property type="entry name" value="FTHFS"/>
    <property type="match status" value="1"/>
</dbReference>
<dbReference type="InterPro" id="IPR000559">
    <property type="entry name" value="Formate_THF_ligase"/>
</dbReference>
<accession>A0A5B8RD21</accession>
<keyword evidence="6" id="KW-0067">ATP-binding</keyword>
<dbReference type="InterPro" id="IPR027417">
    <property type="entry name" value="P-loop_NTPase"/>
</dbReference>
<keyword evidence="3" id="KW-0554">One-carbon metabolism</keyword>
<protein>
    <recommendedName>
        <fullName evidence="2">formate--tetrahydrofolate ligase</fullName>
        <ecNumber evidence="2">6.3.4.3</ecNumber>
    </recommendedName>
</protein>
<name>A0A5B8RD21_9ZZZZ</name>
<reference evidence="7" key="1">
    <citation type="submission" date="2019-06" db="EMBL/GenBank/DDBJ databases">
        <authorList>
            <person name="Murdoch R.W."/>
            <person name="Fathepure B."/>
        </authorList>
    </citation>
    <scope>NUCLEOTIDE SEQUENCE</scope>
</reference>
<keyword evidence="4 7" id="KW-0436">Ligase</keyword>
<dbReference type="GO" id="GO:0006730">
    <property type="term" value="P:one-carbon metabolic process"/>
    <property type="evidence" value="ECO:0007669"/>
    <property type="project" value="UniProtKB-KW"/>
</dbReference>